<evidence type="ECO:0000256" key="1">
    <source>
        <dbReference type="SAM" id="MobiDB-lite"/>
    </source>
</evidence>
<dbReference type="InParanoid" id="B0D588"/>
<dbReference type="GeneID" id="6074489"/>
<name>B0D588_LACBS</name>
<evidence type="ECO:0000313" key="2">
    <source>
        <dbReference type="EMBL" id="EDR10473.1"/>
    </source>
</evidence>
<sequence>MIFVPQGATFGVPGEFEKHGGKKKVSYAKTVRRLWLHVLEAGIRCQIRVSRTHLRQVKIQTWAPNSSAFLHFQKSRPVPHKSNPSANSLQPRKNNGKVFYKYDTPYKLLHNKYVRATQSVFNARLRRVGFNCTVVDIGRDGHPDKGYKFIGNVGFGDSDDGLEIVPGSTDAMDSVATAARNLKRASEEHGQSLRFTHTTEPLLVTLAVASGMMETLF</sequence>
<dbReference type="AlphaFoldDB" id="B0D588"/>
<reference evidence="2 3" key="1">
    <citation type="journal article" date="2008" name="Nature">
        <title>The genome of Laccaria bicolor provides insights into mycorrhizal symbiosis.</title>
        <authorList>
            <person name="Martin F."/>
            <person name="Aerts A."/>
            <person name="Ahren D."/>
            <person name="Brun A."/>
            <person name="Danchin E.G.J."/>
            <person name="Duchaussoy F."/>
            <person name="Gibon J."/>
            <person name="Kohler A."/>
            <person name="Lindquist E."/>
            <person name="Pereda V."/>
            <person name="Salamov A."/>
            <person name="Shapiro H.J."/>
            <person name="Wuyts J."/>
            <person name="Blaudez D."/>
            <person name="Buee M."/>
            <person name="Brokstein P."/>
            <person name="Canbaeck B."/>
            <person name="Cohen D."/>
            <person name="Courty P.E."/>
            <person name="Coutinho P.M."/>
            <person name="Delaruelle C."/>
            <person name="Detter J.C."/>
            <person name="Deveau A."/>
            <person name="DiFazio S."/>
            <person name="Duplessis S."/>
            <person name="Fraissinet-Tachet L."/>
            <person name="Lucic E."/>
            <person name="Frey-Klett P."/>
            <person name="Fourrey C."/>
            <person name="Feussner I."/>
            <person name="Gay G."/>
            <person name="Grimwood J."/>
            <person name="Hoegger P.J."/>
            <person name="Jain P."/>
            <person name="Kilaru S."/>
            <person name="Labbe J."/>
            <person name="Lin Y.C."/>
            <person name="Legue V."/>
            <person name="Le Tacon F."/>
            <person name="Marmeisse R."/>
            <person name="Melayah D."/>
            <person name="Montanini B."/>
            <person name="Muratet M."/>
            <person name="Nehls U."/>
            <person name="Niculita-Hirzel H."/>
            <person name="Oudot-Le Secq M.P."/>
            <person name="Peter M."/>
            <person name="Quesneville H."/>
            <person name="Rajashekar B."/>
            <person name="Reich M."/>
            <person name="Rouhier N."/>
            <person name="Schmutz J."/>
            <person name="Yin T."/>
            <person name="Chalot M."/>
            <person name="Henrissat B."/>
            <person name="Kuees U."/>
            <person name="Lucas S."/>
            <person name="Van de Peer Y."/>
            <person name="Podila G.K."/>
            <person name="Polle A."/>
            <person name="Pukkila P.J."/>
            <person name="Richardson P.M."/>
            <person name="Rouze P."/>
            <person name="Sanders I.R."/>
            <person name="Stajich J.E."/>
            <person name="Tunlid A."/>
            <person name="Tuskan G."/>
            <person name="Grigoriev I.V."/>
        </authorList>
    </citation>
    <scope>NUCLEOTIDE SEQUENCE [LARGE SCALE GENOMIC DNA]</scope>
    <source>
        <strain evidence="3">S238N-H82 / ATCC MYA-4686</strain>
    </source>
</reference>
<dbReference type="HOGENOM" id="CLU_1272497_0_0_1"/>
<feature type="region of interest" description="Disordered" evidence="1">
    <location>
        <begin position="75"/>
        <end position="95"/>
    </location>
</feature>
<protein>
    <submittedName>
        <fullName evidence="2">Predicted protein</fullName>
    </submittedName>
</protein>
<accession>B0D588</accession>
<evidence type="ECO:0000313" key="3">
    <source>
        <dbReference type="Proteomes" id="UP000001194"/>
    </source>
</evidence>
<proteinExistence type="predicted"/>
<feature type="compositionally biased region" description="Polar residues" evidence="1">
    <location>
        <begin position="82"/>
        <end position="93"/>
    </location>
</feature>
<organism evidence="3">
    <name type="scientific">Laccaria bicolor (strain S238N-H82 / ATCC MYA-4686)</name>
    <name type="common">Bicoloured deceiver</name>
    <name type="synonym">Laccaria laccata var. bicolor</name>
    <dbReference type="NCBI Taxonomy" id="486041"/>
    <lineage>
        <taxon>Eukaryota</taxon>
        <taxon>Fungi</taxon>
        <taxon>Dikarya</taxon>
        <taxon>Basidiomycota</taxon>
        <taxon>Agaricomycotina</taxon>
        <taxon>Agaricomycetes</taxon>
        <taxon>Agaricomycetidae</taxon>
        <taxon>Agaricales</taxon>
        <taxon>Agaricineae</taxon>
        <taxon>Hydnangiaceae</taxon>
        <taxon>Laccaria</taxon>
    </lineage>
</organism>
<dbReference type="EMBL" id="DS547097">
    <property type="protein sequence ID" value="EDR10473.1"/>
    <property type="molecule type" value="Genomic_DNA"/>
</dbReference>
<dbReference type="Proteomes" id="UP000001194">
    <property type="component" value="Unassembled WGS sequence"/>
</dbReference>
<dbReference type="RefSeq" id="XP_001878923.1">
    <property type="nucleotide sequence ID" value="XM_001878888.1"/>
</dbReference>
<keyword evidence="3" id="KW-1185">Reference proteome</keyword>
<dbReference type="KEGG" id="lbc:LACBIDRAFT_325125"/>
<gene>
    <name evidence="2" type="ORF">LACBIDRAFT_325125</name>
</gene>